<proteinExistence type="predicted"/>
<dbReference type="EMBL" id="AB609752">
    <property type="protein sequence ID" value="BBE39028.1"/>
    <property type="molecule type" value="Genomic_DNA"/>
</dbReference>
<evidence type="ECO:0000313" key="2">
    <source>
        <dbReference type="EMBL" id="BBE39028.1"/>
    </source>
</evidence>
<dbReference type="Gene3D" id="3.40.630.30">
    <property type="match status" value="1"/>
</dbReference>
<evidence type="ECO:0000259" key="1">
    <source>
        <dbReference type="PROSITE" id="PS51186"/>
    </source>
</evidence>
<dbReference type="AlphaFoldDB" id="A0A6S4Q278"/>
<dbReference type="RefSeq" id="WP_045620645.1">
    <property type="nucleotide sequence ID" value="NZ_CP012739.1"/>
</dbReference>
<organism evidence="2">
    <name type="scientific">Vibrio vulnificus</name>
    <dbReference type="NCBI Taxonomy" id="672"/>
    <lineage>
        <taxon>Bacteria</taxon>
        <taxon>Pseudomonadati</taxon>
        <taxon>Pseudomonadota</taxon>
        <taxon>Gammaproteobacteria</taxon>
        <taxon>Vibrionales</taxon>
        <taxon>Vibrionaceae</taxon>
        <taxon>Vibrio</taxon>
    </lineage>
</organism>
<reference evidence="2" key="1">
    <citation type="submission" date="2011-01" db="EMBL/GenBank/DDBJ databases">
        <title>Evolutionary Significance of Chromosomal Super-Integrons in Vibrio vulnificus Strains.</title>
        <authorList>
            <person name="Shu H.Y."/>
            <person name="Wu K.M."/>
            <person name="Liu T.T."/>
            <person name="Liu Y.M."/>
            <person name="Liao T.L."/>
            <person name="Hor L.I."/>
            <person name="Tsai S.F."/>
            <person name="Chen C.Y."/>
        </authorList>
    </citation>
    <scope>NUCLEOTIDE SEQUENCE</scope>
    <source>
        <strain evidence="2">CG021</strain>
    </source>
</reference>
<feature type="domain" description="N-acetyltransferase" evidence="1">
    <location>
        <begin position="1"/>
        <end position="157"/>
    </location>
</feature>
<dbReference type="InterPro" id="IPR016181">
    <property type="entry name" value="Acyl_CoA_acyltransferase"/>
</dbReference>
<dbReference type="PROSITE" id="PS51186">
    <property type="entry name" value="GNAT"/>
    <property type="match status" value="1"/>
</dbReference>
<protein>
    <recommendedName>
        <fullName evidence="1">N-acetyltransferase domain-containing protein</fullName>
    </recommendedName>
</protein>
<dbReference type="GO" id="GO:0016747">
    <property type="term" value="F:acyltransferase activity, transferring groups other than amino-acyl groups"/>
    <property type="evidence" value="ECO:0007669"/>
    <property type="project" value="InterPro"/>
</dbReference>
<accession>A0A6S4Q278</accession>
<dbReference type="Pfam" id="PF00583">
    <property type="entry name" value="Acetyltransf_1"/>
    <property type="match status" value="1"/>
</dbReference>
<dbReference type="CDD" id="cd04301">
    <property type="entry name" value="NAT_SF"/>
    <property type="match status" value="1"/>
</dbReference>
<dbReference type="SUPFAM" id="SSF55729">
    <property type="entry name" value="Acyl-CoA N-acyltransferases (Nat)"/>
    <property type="match status" value="1"/>
</dbReference>
<name>A0A6S4Q278_VIBVL</name>
<dbReference type="InterPro" id="IPR000182">
    <property type="entry name" value="GNAT_dom"/>
</dbReference>
<sequence length="157" mass="18034">MKFVPVNLETDGTLDLCIQFRRDAHLVSFGDDASFNVGETKAWFTRLNTFDNSGFYHVFKNNKVIGQIEFRNGLLDEQGVKFGYINLLYLLPEFRNKGLGSELEGFIFAQFKHEQCAYAQLRYIPANLQAVSFYHKHGWTDVGDIGERGQLAEKRLT</sequence>